<evidence type="ECO:0008006" key="4">
    <source>
        <dbReference type="Google" id="ProtNLM"/>
    </source>
</evidence>
<gene>
    <name evidence="2" type="ordered locus">Desaci_0671</name>
</gene>
<keyword evidence="1" id="KW-1133">Transmembrane helix</keyword>
<dbReference type="KEGG" id="dai:Desaci_0671"/>
<accession>I4D1Q8</accession>
<protein>
    <recommendedName>
        <fullName evidence="4">Periplasmic/secreted protein</fullName>
    </recommendedName>
</protein>
<dbReference type="EMBL" id="CP003639">
    <property type="protein sequence ID" value="AFM39732.1"/>
    <property type="molecule type" value="Genomic_DNA"/>
</dbReference>
<feature type="transmembrane region" description="Helical" evidence="1">
    <location>
        <begin position="73"/>
        <end position="95"/>
    </location>
</feature>
<evidence type="ECO:0000313" key="3">
    <source>
        <dbReference type="Proteomes" id="UP000002892"/>
    </source>
</evidence>
<dbReference type="eggNOG" id="ENOG5033YCB">
    <property type="taxonomic scope" value="Bacteria"/>
</dbReference>
<keyword evidence="1" id="KW-0472">Membrane</keyword>
<organism evidence="2 3">
    <name type="scientific">Desulfosporosinus acidiphilus (strain DSM 22704 / JCM 16185 / SJ4)</name>
    <dbReference type="NCBI Taxonomy" id="646529"/>
    <lineage>
        <taxon>Bacteria</taxon>
        <taxon>Bacillati</taxon>
        <taxon>Bacillota</taxon>
        <taxon>Clostridia</taxon>
        <taxon>Eubacteriales</taxon>
        <taxon>Desulfitobacteriaceae</taxon>
        <taxon>Desulfosporosinus</taxon>
    </lineage>
</organism>
<evidence type="ECO:0000256" key="1">
    <source>
        <dbReference type="SAM" id="Phobius"/>
    </source>
</evidence>
<dbReference type="AlphaFoldDB" id="I4D1Q8"/>
<sequence length="210" mass="22641">MKLMETLILEVTLLMFKIKDRIVVGAISGILSASVGRTANKVNYALGLTDIRYNPMAANLFLPKKVIQSRQGVLLGLVVNNIGVAANGIALTYLLSATGKDYKLLKGLGAGAFSWIMVDGFIGSQLLKIKSSKPFAPTMRLLEHLLYGALCSTLITKLGDDSLFPSKINSSSKQIPSTYTGISQSSKSKLSPEIMYNQTNIGSESLSRLH</sequence>
<proteinExistence type="predicted"/>
<keyword evidence="1" id="KW-0812">Transmembrane</keyword>
<dbReference type="Proteomes" id="UP000002892">
    <property type="component" value="Chromosome"/>
</dbReference>
<dbReference type="HOGENOM" id="CLU_122311_1_0_9"/>
<dbReference type="RefSeq" id="WP_014825744.1">
    <property type="nucleotide sequence ID" value="NC_018068.1"/>
</dbReference>
<evidence type="ECO:0000313" key="2">
    <source>
        <dbReference type="EMBL" id="AFM39732.1"/>
    </source>
</evidence>
<reference evidence="2 3" key="1">
    <citation type="journal article" date="2012" name="J. Bacteriol.">
        <title>Complete genome sequences of Desulfosporosinus orientis DSM765T, Desulfosporosinus youngiae DSM17734T, Desulfosporosinus meridiei DSM13257T, and Desulfosporosinus acidiphilus DSM22704T.</title>
        <authorList>
            <person name="Pester M."/>
            <person name="Brambilla E."/>
            <person name="Alazard D."/>
            <person name="Rattei T."/>
            <person name="Weinmaier T."/>
            <person name="Han J."/>
            <person name="Lucas S."/>
            <person name="Lapidus A."/>
            <person name="Cheng J.F."/>
            <person name="Goodwin L."/>
            <person name="Pitluck S."/>
            <person name="Peters L."/>
            <person name="Ovchinnikova G."/>
            <person name="Teshima H."/>
            <person name="Detter J.C."/>
            <person name="Han C.S."/>
            <person name="Tapia R."/>
            <person name="Land M.L."/>
            <person name="Hauser L."/>
            <person name="Kyrpides N.C."/>
            <person name="Ivanova N.N."/>
            <person name="Pagani I."/>
            <person name="Huntmann M."/>
            <person name="Wei C.L."/>
            <person name="Davenport K.W."/>
            <person name="Daligault H."/>
            <person name="Chain P.S."/>
            <person name="Chen A."/>
            <person name="Mavromatis K."/>
            <person name="Markowitz V."/>
            <person name="Szeto E."/>
            <person name="Mikhailova N."/>
            <person name="Pati A."/>
            <person name="Wagner M."/>
            <person name="Woyke T."/>
            <person name="Ollivier B."/>
            <person name="Klenk H.P."/>
            <person name="Spring S."/>
            <person name="Loy A."/>
        </authorList>
    </citation>
    <scope>NUCLEOTIDE SEQUENCE [LARGE SCALE GENOMIC DNA]</scope>
    <source>
        <strain evidence="3">DSM 22704 / JCM 16185 / SJ4</strain>
    </source>
</reference>
<name>I4D1Q8_DESAJ</name>
<keyword evidence="3" id="KW-1185">Reference proteome</keyword>